<reference evidence="3 4" key="1">
    <citation type="submission" date="2022-02" db="EMBL/GenBank/DDBJ databases">
        <authorList>
            <person name="Min J."/>
        </authorList>
    </citation>
    <scope>NUCLEOTIDE SEQUENCE [LARGE SCALE GENOMIC DNA]</scope>
    <source>
        <strain evidence="3 4">GR10-1</strain>
    </source>
</reference>
<evidence type="ECO:0000313" key="3">
    <source>
        <dbReference type="EMBL" id="MCH5598203.1"/>
    </source>
</evidence>
<evidence type="ECO:0000313" key="4">
    <source>
        <dbReference type="Proteomes" id="UP001202248"/>
    </source>
</evidence>
<sequence length="102" mass="11436">MRYNEEFKEDGINVNFVELLKNGSLKVRTYERGVEDETFACGTGVTAAALVFYQHETGHHSIDIEVLGGKLNVSYNRNADGSYNDIWLKGPAVKVYEGTFNI</sequence>
<dbReference type="SUPFAM" id="SSF54506">
    <property type="entry name" value="Diaminopimelate epimerase-like"/>
    <property type="match status" value="1"/>
</dbReference>
<evidence type="ECO:0000256" key="2">
    <source>
        <dbReference type="ARBA" id="ARBA00023235"/>
    </source>
</evidence>
<gene>
    <name evidence="3" type="ORF">MKP09_09930</name>
</gene>
<keyword evidence="2" id="KW-0413">Isomerase</keyword>
<dbReference type="EMBL" id="JAKWBL010000001">
    <property type="protein sequence ID" value="MCH5598203.1"/>
    <property type="molecule type" value="Genomic_DNA"/>
</dbReference>
<dbReference type="PANTHER" id="PTHR31689">
    <property type="entry name" value="DIAMINOPIMELATE EPIMERASE, CHLOROPLASTIC"/>
    <property type="match status" value="1"/>
</dbReference>
<dbReference type="InterPro" id="IPR001653">
    <property type="entry name" value="DAP_epimerase_DapF"/>
</dbReference>
<organism evidence="3 4">
    <name type="scientific">Niabella ginsengisoli</name>
    <dbReference type="NCBI Taxonomy" id="522298"/>
    <lineage>
        <taxon>Bacteria</taxon>
        <taxon>Pseudomonadati</taxon>
        <taxon>Bacteroidota</taxon>
        <taxon>Chitinophagia</taxon>
        <taxon>Chitinophagales</taxon>
        <taxon>Chitinophagaceae</taxon>
        <taxon>Niabella</taxon>
    </lineage>
</organism>
<proteinExistence type="inferred from homology"/>
<dbReference type="Pfam" id="PF01678">
    <property type="entry name" value="DAP_epimerase"/>
    <property type="match status" value="1"/>
</dbReference>
<comment type="similarity">
    <text evidence="1">Belongs to the diaminopimelate epimerase family.</text>
</comment>
<accession>A0ABS9SIK9</accession>
<evidence type="ECO:0000256" key="1">
    <source>
        <dbReference type="ARBA" id="ARBA00010219"/>
    </source>
</evidence>
<evidence type="ECO:0008006" key="5">
    <source>
        <dbReference type="Google" id="ProtNLM"/>
    </source>
</evidence>
<name>A0ABS9SIK9_9BACT</name>
<comment type="caution">
    <text evidence="3">The sequence shown here is derived from an EMBL/GenBank/DDBJ whole genome shotgun (WGS) entry which is preliminary data.</text>
</comment>
<dbReference type="PANTHER" id="PTHR31689:SF0">
    <property type="entry name" value="DIAMINOPIMELATE EPIMERASE"/>
    <property type="match status" value="1"/>
</dbReference>
<dbReference type="Gene3D" id="3.10.310.10">
    <property type="entry name" value="Diaminopimelate Epimerase, Chain A, domain 1"/>
    <property type="match status" value="1"/>
</dbReference>
<keyword evidence="4" id="KW-1185">Reference proteome</keyword>
<protein>
    <recommendedName>
        <fullName evidence="5">Diaminopimelate epimerase</fullName>
    </recommendedName>
</protein>
<dbReference type="Proteomes" id="UP001202248">
    <property type="component" value="Unassembled WGS sequence"/>
</dbReference>